<dbReference type="Gene3D" id="1.20.1280.50">
    <property type="match status" value="1"/>
</dbReference>
<gene>
    <name evidence="2" type="ORF">BG011_000041</name>
</gene>
<accession>A0A9P6UAI4</accession>
<organism evidence="2 3">
    <name type="scientific">Mortierella polycephala</name>
    <dbReference type="NCBI Taxonomy" id="41804"/>
    <lineage>
        <taxon>Eukaryota</taxon>
        <taxon>Fungi</taxon>
        <taxon>Fungi incertae sedis</taxon>
        <taxon>Mucoromycota</taxon>
        <taxon>Mortierellomycotina</taxon>
        <taxon>Mortierellomycetes</taxon>
        <taxon>Mortierellales</taxon>
        <taxon>Mortierellaceae</taxon>
        <taxon>Mortierella</taxon>
    </lineage>
</organism>
<dbReference type="SUPFAM" id="SSF81383">
    <property type="entry name" value="F-box domain"/>
    <property type="match status" value="1"/>
</dbReference>
<dbReference type="Gene3D" id="3.80.10.10">
    <property type="entry name" value="Ribonuclease Inhibitor"/>
    <property type="match status" value="1"/>
</dbReference>
<keyword evidence="3" id="KW-1185">Reference proteome</keyword>
<sequence>METTTTSPIINPLNLPEILLIIAQFLTRKELSQCVRVSRTWHESFLPKLWETLDFTSVQKAEILHYELALKILANEPSRRSFVKNFVCSIVNIPDFPIKFLNLVSLEVEWRLWRNTKNFIDFVSKHIQSIERLSLSNIRLKVPYNFWDVMLSAHRLSELRLRRFHIHHRHCLQSFWILCSNLEALHISKSNIPIISSPLDEEDSPREAQSFSRLRTMELEDIEGQSLAMQLEWIGICKELESLRWVHRTQQSRFAIVINNFADMALDGKWPKLHSLQIPFTDIQDRDLANILQSMSSVRVLDATRSRLGPLSFQEIRLHFNTIQRLELSKCPSLTSTMLREILQSCPQLRTLVGKTVLCTWDVVESEKCPWVCTRLRELRIDFEFEQSGENQEYDRAMMNIFEKLSALTMLEILDLSSVVRSNNHIQLLLSKGLGQLRSLRHLRLLRINGTKQYMSIEEIQWMKTHWRNLEALEGYMNVSPEKNQELRGMLGWLF</sequence>
<dbReference type="Proteomes" id="UP000726737">
    <property type="component" value="Unassembled WGS sequence"/>
</dbReference>
<dbReference type="InterPro" id="IPR036047">
    <property type="entry name" value="F-box-like_dom_sf"/>
</dbReference>
<feature type="domain" description="F-box" evidence="1">
    <location>
        <begin position="16"/>
        <end position="55"/>
    </location>
</feature>
<evidence type="ECO:0000259" key="1">
    <source>
        <dbReference type="Pfam" id="PF12937"/>
    </source>
</evidence>
<dbReference type="InterPro" id="IPR032675">
    <property type="entry name" value="LRR_dom_sf"/>
</dbReference>
<evidence type="ECO:0000313" key="3">
    <source>
        <dbReference type="Proteomes" id="UP000726737"/>
    </source>
</evidence>
<dbReference type="Pfam" id="PF12937">
    <property type="entry name" value="F-box-like"/>
    <property type="match status" value="1"/>
</dbReference>
<name>A0A9P6UAI4_9FUNG</name>
<dbReference type="InterPro" id="IPR001810">
    <property type="entry name" value="F-box_dom"/>
</dbReference>
<dbReference type="AlphaFoldDB" id="A0A9P6UAI4"/>
<dbReference type="OrthoDB" id="2432222at2759"/>
<evidence type="ECO:0000313" key="2">
    <source>
        <dbReference type="EMBL" id="KAG0267729.1"/>
    </source>
</evidence>
<comment type="caution">
    <text evidence="2">The sequence shown here is derived from an EMBL/GenBank/DDBJ whole genome shotgun (WGS) entry which is preliminary data.</text>
</comment>
<protein>
    <recommendedName>
        <fullName evidence="1">F-box domain-containing protein</fullName>
    </recommendedName>
</protein>
<reference evidence="2" key="1">
    <citation type="journal article" date="2020" name="Fungal Divers.">
        <title>Resolving the Mortierellaceae phylogeny through synthesis of multi-gene phylogenetics and phylogenomics.</title>
        <authorList>
            <person name="Vandepol N."/>
            <person name="Liber J."/>
            <person name="Desiro A."/>
            <person name="Na H."/>
            <person name="Kennedy M."/>
            <person name="Barry K."/>
            <person name="Grigoriev I.V."/>
            <person name="Miller A.N."/>
            <person name="O'Donnell K."/>
            <person name="Stajich J.E."/>
            <person name="Bonito G."/>
        </authorList>
    </citation>
    <scope>NUCLEOTIDE SEQUENCE</scope>
    <source>
        <strain evidence="2">KOD948</strain>
    </source>
</reference>
<dbReference type="EMBL" id="JAAAJA010000001">
    <property type="protein sequence ID" value="KAG0267729.1"/>
    <property type="molecule type" value="Genomic_DNA"/>
</dbReference>
<proteinExistence type="predicted"/>
<dbReference type="SUPFAM" id="SSF52047">
    <property type="entry name" value="RNI-like"/>
    <property type="match status" value="1"/>
</dbReference>